<keyword evidence="2" id="KW-1185">Reference proteome</keyword>
<protein>
    <submittedName>
        <fullName evidence="1">Uncharacterized protein</fullName>
    </submittedName>
</protein>
<evidence type="ECO:0000313" key="2">
    <source>
        <dbReference type="Proteomes" id="UP000500806"/>
    </source>
</evidence>
<accession>A0A6M9PRJ1</accession>
<dbReference type="RefSeq" id="WP_173942289.1">
    <property type="nucleotide sequence ID" value="NZ_CBCSCD010000003.1"/>
</dbReference>
<dbReference type="EMBL" id="CP028941">
    <property type="protein sequence ID" value="QKM62138.1"/>
    <property type="molecule type" value="Genomic_DNA"/>
</dbReference>
<name>A0A6M9PRJ1_9BURK</name>
<sequence length="160" mass="18134">MNPINIDEVKTFIEAQSAETKIYIGGDSERLLIGDTWYADYTLAIVIHINGNNGCKLFGEVSRERDYDNKKDRPRMRLMNEVMKIADLYLKMQEILEDREVEIHLDISPNPINGSSCIINEAIGYIRGMCNVTPLVKPNAFAASCCADRMKQIMSEREAA</sequence>
<dbReference type="PANTHER" id="PTHR39961">
    <property type="entry name" value="HYPOTHETICAL CYTOSOLIC PROTEIN"/>
    <property type="match status" value="1"/>
</dbReference>
<reference evidence="1 2" key="1">
    <citation type="submission" date="2018-04" db="EMBL/GenBank/DDBJ databases">
        <title>Polynucleobacter sp. LimPoW16 genome.</title>
        <authorList>
            <person name="Hahn M.W."/>
        </authorList>
    </citation>
    <scope>NUCLEOTIDE SEQUENCE [LARGE SCALE GENOMIC DNA]</scope>
    <source>
        <strain evidence="1 2">LimPoW16</strain>
    </source>
</reference>
<gene>
    <name evidence="1" type="ORF">DCO16_03020</name>
</gene>
<evidence type="ECO:0000313" key="1">
    <source>
        <dbReference type="EMBL" id="QKM62138.1"/>
    </source>
</evidence>
<dbReference type="KEGG" id="pani:DCO16_03020"/>
<dbReference type="Proteomes" id="UP000500806">
    <property type="component" value="Chromosome"/>
</dbReference>
<dbReference type="PANTHER" id="PTHR39961:SF1">
    <property type="entry name" value="DUF458 DOMAIN-CONTAINING PROTEIN"/>
    <property type="match status" value="1"/>
</dbReference>
<dbReference type="Pfam" id="PF04308">
    <property type="entry name" value="RNaseH_like"/>
    <property type="match status" value="1"/>
</dbReference>
<proteinExistence type="predicted"/>
<organism evidence="1 2">
    <name type="scientific">Polynucleobacter antarcticus</name>
    <dbReference type="NCBI Taxonomy" id="1743162"/>
    <lineage>
        <taxon>Bacteria</taxon>
        <taxon>Pseudomonadati</taxon>
        <taxon>Pseudomonadota</taxon>
        <taxon>Betaproteobacteria</taxon>
        <taxon>Burkholderiales</taxon>
        <taxon>Burkholderiaceae</taxon>
        <taxon>Polynucleobacter</taxon>
    </lineage>
</organism>
<dbReference type="AlphaFoldDB" id="A0A6M9PRJ1"/>
<dbReference type="InterPro" id="IPR007405">
    <property type="entry name" value="Phage_KVP40_Orf299"/>
</dbReference>